<organism evidence="2 3">
    <name type="scientific">Sporosarcina jeotgali</name>
    <dbReference type="NCBI Taxonomy" id="3020056"/>
    <lineage>
        <taxon>Bacteria</taxon>
        <taxon>Bacillati</taxon>
        <taxon>Bacillota</taxon>
        <taxon>Bacilli</taxon>
        <taxon>Bacillales</taxon>
        <taxon>Caryophanaceae</taxon>
        <taxon>Sporosarcina</taxon>
    </lineage>
</organism>
<protein>
    <recommendedName>
        <fullName evidence="4">DUF4386 domain-containing protein</fullName>
    </recommendedName>
</protein>
<evidence type="ECO:0008006" key="4">
    <source>
        <dbReference type="Google" id="ProtNLM"/>
    </source>
</evidence>
<gene>
    <name evidence="2" type="ORF">PGH26_07755</name>
</gene>
<feature type="transmembrane region" description="Helical" evidence="1">
    <location>
        <begin position="93"/>
        <end position="117"/>
    </location>
</feature>
<keyword evidence="1" id="KW-0472">Membrane</keyword>
<feature type="transmembrane region" description="Helical" evidence="1">
    <location>
        <begin position="20"/>
        <end position="38"/>
    </location>
</feature>
<dbReference type="EMBL" id="CP116341">
    <property type="protein sequence ID" value="WOV85817.1"/>
    <property type="molecule type" value="Genomic_DNA"/>
</dbReference>
<dbReference type="Proteomes" id="UP001303532">
    <property type="component" value="Chromosome"/>
</dbReference>
<keyword evidence="1" id="KW-1133">Transmembrane helix</keyword>
<proteinExistence type="predicted"/>
<evidence type="ECO:0000256" key="1">
    <source>
        <dbReference type="SAM" id="Phobius"/>
    </source>
</evidence>
<feature type="transmembrane region" description="Helical" evidence="1">
    <location>
        <begin position="129"/>
        <end position="145"/>
    </location>
</feature>
<accession>A0ABZ0L0V0</accession>
<feature type="transmembrane region" description="Helical" evidence="1">
    <location>
        <begin position="63"/>
        <end position="86"/>
    </location>
</feature>
<evidence type="ECO:0000313" key="3">
    <source>
        <dbReference type="Proteomes" id="UP001303532"/>
    </source>
</evidence>
<keyword evidence="3" id="KW-1185">Reference proteome</keyword>
<evidence type="ECO:0000313" key="2">
    <source>
        <dbReference type="EMBL" id="WOV85817.1"/>
    </source>
</evidence>
<reference evidence="2 3" key="1">
    <citation type="submission" date="2023-01" db="EMBL/GenBank/DDBJ databases">
        <title>Sporosarcina sp. nov., isolated from Korean tranditional fermented seafood 'Jeotgal'.</title>
        <authorList>
            <person name="Yang A.-I."/>
        </authorList>
    </citation>
    <scope>NUCLEOTIDE SEQUENCE [LARGE SCALE GENOMIC DNA]</scope>
    <source>
        <strain evidence="2 3">B2O-1</strain>
    </source>
</reference>
<keyword evidence="1" id="KW-0812">Transmembrane</keyword>
<sequence>MKTKSENRVIHNTTSRLFKLYIFILAAINVAYIAIQMYKSKASQPFLTTGEITKAEFLKLDTLLSYSVLIETSLIALVGLYALFIFTKNTNTLYSFVVTHIRILILFFAISYALSWITSASVESLSGHLLGPFLITLAVFGYYLVKRLPKRVTVKKA</sequence>
<dbReference type="RefSeq" id="WP_323693412.1">
    <property type="nucleotide sequence ID" value="NZ_CP116341.1"/>
</dbReference>
<name>A0ABZ0L0V0_9BACL</name>